<keyword evidence="6 8" id="KW-1133">Transmembrane helix</keyword>
<gene>
    <name evidence="9" type="ORF">BXT84_01695</name>
</gene>
<feature type="transmembrane region" description="Helical" evidence="8">
    <location>
        <begin position="163"/>
        <end position="182"/>
    </location>
</feature>
<feature type="transmembrane region" description="Helical" evidence="8">
    <location>
        <begin position="189"/>
        <end position="211"/>
    </location>
</feature>
<evidence type="ECO:0000256" key="8">
    <source>
        <dbReference type="RuleBase" id="RU363041"/>
    </source>
</evidence>
<keyword evidence="10" id="KW-1185">Reference proteome</keyword>
<dbReference type="PANTHER" id="PTHR30269">
    <property type="entry name" value="TRANSMEMBRANE PROTEIN YFCA"/>
    <property type="match status" value="1"/>
</dbReference>
<keyword evidence="3" id="KW-0813">Transport</keyword>
<evidence type="ECO:0000256" key="1">
    <source>
        <dbReference type="ARBA" id="ARBA00004651"/>
    </source>
</evidence>
<keyword evidence="4 8" id="KW-1003">Cell membrane</keyword>
<accession>A0ABM6RN92</accession>
<dbReference type="Pfam" id="PF01925">
    <property type="entry name" value="TauE"/>
    <property type="match status" value="1"/>
</dbReference>
<evidence type="ECO:0000256" key="3">
    <source>
        <dbReference type="ARBA" id="ARBA00022448"/>
    </source>
</evidence>
<evidence type="ECO:0000256" key="4">
    <source>
        <dbReference type="ARBA" id="ARBA00022475"/>
    </source>
</evidence>
<evidence type="ECO:0000256" key="5">
    <source>
        <dbReference type="ARBA" id="ARBA00022692"/>
    </source>
</evidence>
<protein>
    <recommendedName>
        <fullName evidence="8">Probable membrane transporter protein</fullName>
    </recommendedName>
</protein>
<proteinExistence type="inferred from homology"/>
<sequence length="243" mass="26057">MATIVVVLAIAGLFASLTTATLGVGGGLLVMPMLALFFPARLIIAATLPMFLANAIVTFWIYRHTFRTRRVWWVLPGIIIGIMGGTGIVAHLSEELLRMVIGGVAVFFLLFTVLGGVLLKKQAAFPVWVGVPLSLVAGVVSTLSNIGGTLLSPYVLSENAPPVYFVGGMSFLYLVMTALKMVTFSLTGLLHWSEIGMAVPSILTIILGARTGQYLHKKINVRYFRWVVLGVVAVSSVLLLVSP</sequence>
<dbReference type="InterPro" id="IPR002781">
    <property type="entry name" value="TM_pro_TauE-like"/>
</dbReference>
<evidence type="ECO:0000256" key="7">
    <source>
        <dbReference type="ARBA" id="ARBA00023136"/>
    </source>
</evidence>
<comment type="similarity">
    <text evidence="2 8">Belongs to the 4-toluene sulfonate uptake permease (TSUP) (TC 2.A.102) family.</text>
</comment>
<dbReference type="InterPro" id="IPR052017">
    <property type="entry name" value="TSUP"/>
</dbReference>
<dbReference type="PANTHER" id="PTHR30269:SF37">
    <property type="entry name" value="MEMBRANE TRANSPORTER PROTEIN"/>
    <property type="match status" value="1"/>
</dbReference>
<comment type="subcellular location">
    <subcellularLocation>
        <location evidence="1 8">Cell membrane</location>
        <topology evidence="1 8">Multi-pass membrane protein</topology>
    </subcellularLocation>
</comment>
<feature type="transmembrane region" description="Helical" evidence="8">
    <location>
        <begin position="125"/>
        <end position="143"/>
    </location>
</feature>
<keyword evidence="5 8" id="KW-0812">Transmembrane</keyword>
<evidence type="ECO:0000256" key="2">
    <source>
        <dbReference type="ARBA" id="ARBA00009142"/>
    </source>
</evidence>
<feature type="transmembrane region" description="Helical" evidence="8">
    <location>
        <begin position="223"/>
        <end position="241"/>
    </location>
</feature>
<evidence type="ECO:0000256" key="6">
    <source>
        <dbReference type="ARBA" id="ARBA00022989"/>
    </source>
</evidence>
<reference evidence="9 10" key="1">
    <citation type="journal article" date="2019" name="Sci. Rep.">
        <title>Sulfobacillus thermotolerans: new insights into resistance and metabolic capacities of acidophilic chemolithotrophs.</title>
        <authorList>
            <person name="Panyushkina A.E."/>
            <person name="Babenko V.V."/>
            <person name="Nikitina A.S."/>
            <person name="Selezneva O.V."/>
            <person name="Tsaplina I.A."/>
            <person name="Letarova M.A."/>
            <person name="Kostryukova E.S."/>
            <person name="Letarov A.V."/>
        </authorList>
    </citation>
    <scope>NUCLEOTIDE SEQUENCE [LARGE SCALE GENOMIC DNA]</scope>
    <source>
        <strain evidence="9 10">Kr1</strain>
    </source>
</reference>
<evidence type="ECO:0000313" key="10">
    <source>
        <dbReference type="Proteomes" id="UP000325292"/>
    </source>
</evidence>
<dbReference type="EMBL" id="CP019454">
    <property type="protein sequence ID" value="AUW92825.1"/>
    <property type="molecule type" value="Genomic_DNA"/>
</dbReference>
<dbReference type="Proteomes" id="UP000325292">
    <property type="component" value="Chromosome"/>
</dbReference>
<organism evidence="9 10">
    <name type="scientific">Sulfobacillus thermotolerans</name>
    <dbReference type="NCBI Taxonomy" id="338644"/>
    <lineage>
        <taxon>Bacteria</taxon>
        <taxon>Bacillati</taxon>
        <taxon>Bacillota</taxon>
        <taxon>Clostridia</taxon>
        <taxon>Eubacteriales</taxon>
        <taxon>Clostridiales Family XVII. Incertae Sedis</taxon>
        <taxon>Sulfobacillus</taxon>
    </lineage>
</organism>
<feature type="transmembrane region" description="Helical" evidence="8">
    <location>
        <begin position="71"/>
        <end position="90"/>
    </location>
</feature>
<keyword evidence="7 8" id="KW-0472">Membrane</keyword>
<feature type="transmembrane region" description="Helical" evidence="8">
    <location>
        <begin position="96"/>
        <end position="118"/>
    </location>
</feature>
<feature type="transmembrane region" description="Helical" evidence="8">
    <location>
        <begin position="36"/>
        <end position="62"/>
    </location>
</feature>
<name>A0ABM6RN92_9FIRM</name>
<evidence type="ECO:0000313" key="9">
    <source>
        <dbReference type="EMBL" id="AUW92825.1"/>
    </source>
</evidence>